<evidence type="ECO:0000256" key="1">
    <source>
        <dbReference type="ARBA" id="ARBA00022737"/>
    </source>
</evidence>
<dbReference type="InterPro" id="IPR051222">
    <property type="entry name" value="PPR/CCM1_RNA-binding"/>
</dbReference>
<reference evidence="3" key="1">
    <citation type="submission" date="2020-09" db="EMBL/GenBank/DDBJ databases">
        <title>Genome-Enabled Discovery of Anthraquinone Biosynthesis in Senna tora.</title>
        <authorList>
            <person name="Kang S.-H."/>
            <person name="Pandey R.P."/>
            <person name="Lee C.-M."/>
            <person name="Sim J.-S."/>
            <person name="Jeong J.-T."/>
            <person name="Choi B.-S."/>
            <person name="Jung M."/>
            <person name="Ginzburg D."/>
            <person name="Zhao K."/>
            <person name="Won S.Y."/>
            <person name="Oh T.-J."/>
            <person name="Yu Y."/>
            <person name="Kim N.-H."/>
            <person name="Lee O.R."/>
            <person name="Lee T.-H."/>
            <person name="Bashyal P."/>
            <person name="Kim T.-S."/>
            <person name="Lee W.-H."/>
            <person name="Kawkins C."/>
            <person name="Kim C.-K."/>
            <person name="Kim J.S."/>
            <person name="Ahn B.O."/>
            <person name="Rhee S.Y."/>
            <person name="Sohng J.K."/>
        </authorList>
    </citation>
    <scope>NUCLEOTIDE SEQUENCE</scope>
    <source>
        <tissue evidence="3">Leaf</tissue>
    </source>
</reference>
<evidence type="ECO:0000313" key="3">
    <source>
        <dbReference type="EMBL" id="KAF7819957.1"/>
    </source>
</evidence>
<feature type="repeat" description="PPR" evidence="2">
    <location>
        <begin position="7"/>
        <end position="41"/>
    </location>
</feature>
<keyword evidence="1" id="KW-0677">Repeat</keyword>
<dbReference type="PROSITE" id="PS51375">
    <property type="entry name" value="PPR"/>
    <property type="match status" value="1"/>
</dbReference>
<protein>
    <submittedName>
        <fullName evidence="3">Pentatricopeptide repeat-containing protein</fullName>
    </submittedName>
</protein>
<dbReference type="InterPro" id="IPR002885">
    <property type="entry name" value="PPR_rpt"/>
</dbReference>
<dbReference type="OrthoDB" id="185373at2759"/>
<dbReference type="PANTHER" id="PTHR47942">
    <property type="entry name" value="TETRATRICOPEPTIDE REPEAT (TPR)-LIKE SUPERFAMILY PROTEIN-RELATED"/>
    <property type="match status" value="1"/>
</dbReference>
<dbReference type="AlphaFoldDB" id="A0A834TD55"/>
<dbReference type="InterPro" id="IPR011990">
    <property type="entry name" value="TPR-like_helical_dom_sf"/>
</dbReference>
<keyword evidence="4" id="KW-1185">Reference proteome</keyword>
<proteinExistence type="predicted"/>
<evidence type="ECO:0000256" key="2">
    <source>
        <dbReference type="PROSITE-ProRule" id="PRU00708"/>
    </source>
</evidence>
<dbReference type="PANTHER" id="PTHR47942:SF39">
    <property type="entry name" value="PPR CONTAINING PLANT PROTEIN"/>
    <property type="match status" value="1"/>
</dbReference>
<accession>A0A834TD55</accession>
<name>A0A834TD55_9FABA</name>
<evidence type="ECO:0000313" key="4">
    <source>
        <dbReference type="Proteomes" id="UP000634136"/>
    </source>
</evidence>
<sequence>MPRRRPCTASYNAMISGYLRNGKFYLARDLFEKMPQRNLFHGMLSFVQNGRIEGPCQLFKSKPEWDLISWNCLMGGYVKKMMLGDARQLFVPMPVITGYTQNGDMSEAKQKDCLRSLQFGMCSHGLQWYLPEISYNAMVIGFGGF</sequence>
<comment type="caution">
    <text evidence="3">The sequence shown here is derived from an EMBL/GenBank/DDBJ whole genome shotgun (WGS) entry which is preliminary data.</text>
</comment>
<dbReference type="Pfam" id="PF01535">
    <property type="entry name" value="PPR"/>
    <property type="match status" value="3"/>
</dbReference>
<dbReference type="Proteomes" id="UP000634136">
    <property type="component" value="Unassembled WGS sequence"/>
</dbReference>
<dbReference type="EMBL" id="JAAIUW010000008">
    <property type="protein sequence ID" value="KAF7819957.1"/>
    <property type="molecule type" value="Genomic_DNA"/>
</dbReference>
<gene>
    <name evidence="3" type="ORF">G2W53_025412</name>
</gene>
<dbReference type="Gene3D" id="1.25.40.10">
    <property type="entry name" value="Tetratricopeptide repeat domain"/>
    <property type="match status" value="1"/>
</dbReference>
<organism evidence="3 4">
    <name type="scientific">Senna tora</name>
    <dbReference type="NCBI Taxonomy" id="362788"/>
    <lineage>
        <taxon>Eukaryota</taxon>
        <taxon>Viridiplantae</taxon>
        <taxon>Streptophyta</taxon>
        <taxon>Embryophyta</taxon>
        <taxon>Tracheophyta</taxon>
        <taxon>Spermatophyta</taxon>
        <taxon>Magnoliopsida</taxon>
        <taxon>eudicotyledons</taxon>
        <taxon>Gunneridae</taxon>
        <taxon>Pentapetalae</taxon>
        <taxon>rosids</taxon>
        <taxon>fabids</taxon>
        <taxon>Fabales</taxon>
        <taxon>Fabaceae</taxon>
        <taxon>Caesalpinioideae</taxon>
        <taxon>Cassia clade</taxon>
        <taxon>Senna</taxon>
    </lineage>
</organism>
<dbReference type="NCBIfam" id="TIGR00756">
    <property type="entry name" value="PPR"/>
    <property type="match status" value="1"/>
</dbReference>